<reference evidence="7 8" key="1">
    <citation type="journal article" date="2016" name="Front. Microbiol.">
        <title>Comparative Genomics Analysis of Streptomyces Species Reveals Their Adaptation to the Marine Environment and Their Diversity at the Genomic Level.</title>
        <authorList>
            <person name="Tian X."/>
            <person name="Zhang Z."/>
            <person name="Yang T."/>
            <person name="Chen M."/>
            <person name="Li J."/>
            <person name="Chen F."/>
            <person name="Yang J."/>
            <person name="Li W."/>
            <person name="Zhang B."/>
            <person name="Zhang Z."/>
            <person name="Wu J."/>
            <person name="Zhang C."/>
            <person name="Long L."/>
            <person name="Xiao J."/>
        </authorList>
    </citation>
    <scope>NUCLEOTIDE SEQUENCE [LARGE SCALE GENOMIC DNA]</scope>
    <source>
        <strain evidence="7 8">SCSIO 10429</strain>
    </source>
</reference>
<dbReference type="InterPro" id="IPR036388">
    <property type="entry name" value="WH-like_DNA-bd_sf"/>
</dbReference>
<evidence type="ECO:0000256" key="4">
    <source>
        <dbReference type="PIRSR" id="PIRSR005739-1"/>
    </source>
</evidence>
<dbReference type="Pfam" id="PF00891">
    <property type="entry name" value="Methyltransf_2"/>
    <property type="match status" value="1"/>
</dbReference>
<gene>
    <name evidence="7" type="ORF">AN218_13945</name>
</gene>
<evidence type="ECO:0000256" key="3">
    <source>
        <dbReference type="ARBA" id="ARBA00022691"/>
    </source>
</evidence>
<dbReference type="AlphaFoldDB" id="A0A1E7L4W5"/>
<evidence type="ECO:0000259" key="6">
    <source>
        <dbReference type="Pfam" id="PF08100"/>
    </source>
</evidence>
<dbReference type="InterPro" id="IPR036390">
    <property type="entry name" value="WH_DNA-bd_sf"/>
</dbReference>
<dbReference type="GO" id="GO:0008171">
    <property type="term" value="F:O-methyltransferase activity"/>
    <property type="evidence" value="ECO:0007669"/>
    <property type="project" value="InterPro"/>
</dbReference>
<dbReference type="PROSITE" id="PS51683">
    <property type="entry name" value="SAM_OMT_II"/>
    <property type="match status" value="1"/>
</dbReference>
<keyword evidence="3" id="KW-0949">S-adenosyl-L-methionine</keyword>
<dbReference type="PATRIC" id="fig|518642.10.peg.3026"/>
<keyword evidence="8" id="KW-1185">Reference proteome</keyword>
<feature type="domain" description="O-methyltransferase C-terminal" evidence="5">
    <location>
        <begin position="142"/>
        <end position="324"/>
    </location>
</feature>
<dbReference type="InterPro" id="IPR016461">
    <property type="entry name" value="COMT-like"/>
</dbReference>
<evidence type="ECO:0000313" key="7">
    <source>
        <dbReference type="EMBL" id="OEV11220.1"/>
    </source>
</evidence>
<dbReference type="PANTHER" id="PTHR43712">
    <property type="entry name" value="PUTATIVE (AFU_ORTHOLOGUE AFUA_4G14580)-RELATED"/>
    <property type="match status" value="1"/>
</dbReference>
<dbReference type="EMBL" id="LJGW01000238">
    <property type="protein sequence ID" value="OEV11220.1"/>
    <property type="molecule type" value="Genomic_DNA"/>
</dbReference>
<dbReference type="InterPro" id="IPR001077">
    <property type="entry name" value="COMT_C"/>
</dbReference>
<evidence type="ECO:0000259" key="5">
    <source>
        <dbReference type="Pfam" id="PF00891"/>
    </source>
</evidence>
<dbReference type="InterPro" id="IPR029063">
    <property type="entry name" value="SAM-dependent_MTases_sf"/>
</dbReference>
<feature type="active site" description="Proton acceptor" evidence="4">
    <location>
        <position position="251"/>
    </location>
</feature>
<accession>A0A1E7L4W5</accession>
<evidence type="ECO:0000256" key="1">
    <source>
        <dbReference type="ARBA" id="ARBA00022603"/>
    </source>
</evidence>
<dbReference type="InterPro" id="IPR012967">
    <property type="entry name" value="COMT_dimerisation"/>
</dbReference>
<feature type="domain" description="O-methyltransferase dimerisation" evidence="6">
    <location>
        <begin position="14"/>
        <end position="91"/>
    </location>
</feature>
<dbReference type="PIRSF" id="PIRSF005739">
    <property type="entry name" value="O-mtase"/>
    <property type="match status" value="1"/>
</dbReference>
<dbReference type="SUPFAM" id="SSF53335">
    <property type="entry name" value="S-adenosyl-L-methionine-dependent methyltransferases"/>
    <property type="match status" value="1"/>
</dbReference>
<dbReference type="Pfam" id="PF08100">
    <property type="entry name" value="Dimerisation"/>
    <property type="match status" value="1"/>
</dbReference>
<dbReference type="Proteomes" id="UP000176005">
    <property type="component" value="Unassembled WGS sequence"/>
</dbReference>
<protein>
    <submittedName>
        <fullName evidence="7">Methyltransferase</fullName>
    </submittedName>
</protein>
<dbReference type="GO" id="GO:0032259">
    <property type="term" value="P:methylation"/>
    <property type="evidence" value="ECO:0007669"/>
    <property type="project" value="UniProtKB-KW"/>
</dbReference>
<dbReference type="CDD" id="cd02440">
    <property type="entry name" value="AdoMet_MTases"/>
    <property type="match status" value="1"/>
</dbReference>
<dbReference type="GO" id="GO:0046983">
    <property type="term" value="F:protein dimerization activity"/>
    <property type="evidence" value="ECO:0007669"/>
    <property type="project" value="InterPro"/>
</dbReference>
<name>A0A1E7L4W5_9ACTN</name>
<evidence type="ECO:0000313" key="8">
    <source>
        <dbReference type="Proteomes" id="UP000176005"/>
    </source>
</evidence>
<dbReference type="SUPFAM" id="SSF46785">
    <property type="entry name" value="Winged helix' DNA-binding domain"/>
    <property type="match status" value="1"/>
</dbReference>
<keyword evidence="1 7" id="KW-0489">Methyltransferase</keyword>
<comment type="caution">
    <text evidence="7">The sequence shown here is derived from an EMBL/GenBank/DDBJ whole genome shotgun (WGS) entry which is preliminary data.</text>
</comment>
<dbReference type="PANTHER" id="PTHR43712:SF2">
    <property type="entry name" value="O-METHYLTRANSFERASE CICE"/>
    <property type="match status" value="1"/>
</dbReference>
<dbReference type="RefSeq" id="WP_070017167.1">
    <property type="nucleotide sequence ID" value="NZ_LJGW01000238.1"/>
</dbReference>
<organism evidence="7 8">
    <name type="scientific">Streptomyces nanshensis</name>
    <dbReference type="NCBI Taxonomy" id="518642"/>
    <lineage>
        <taxon>Bacteria</taxon>
        <taxon>Bacillati</taxon>
        <taxon>Actinomycetota</taxon>
        <taxon>Actinomycetes</taxon>
        <taxon>Kitasatosporales</taxon>
        <taxon>Streptomycetaceae</taxon>
        <taxon>Streptomyces</taxon>
    </lineage>
</organism>
<proteinExistence type="predicted"/>
<dbReference type="Gene3D" id="1.10.10.10">
    <property type="entry name" value="Winged helix-like DNA-binding domain superfamily/Winged helix DNA-binding domain"/>
    <property type="match status" value="1"/>
</dbReference>
<sequence length="347" mass="37839">MTNAESGPSQLPLLQLTNGFMSFKTFAAGVELNVFTKLEGGRAVTVEEFAELIGLELRPADILLTALTSIELLEKEGDRYRNAPVSEAYLVEGRPYFFGGYLQFYNHAMYPGWQHVVQSLRTNRPMFVDSDKQDSVFASDEDRFLMDFFWNAMHALAGYTARALREVYDFSQHRRLLDVGGGSGGFPIELCRSAEGLEASVYELPHVCDIVREKVAAAGMQHAVTAVPGDFTADPQLPGGHDVMLLSQVLHCGDEAANRELLKKCWDALEPGGTVLVCELLVNADRTGPSTAALMGMNMLLSHPGGQNYSEADYASWLTDAGFADPYVVRFEAAGANGAVVARKPAA</sequence>
<evidence type="ECO:0000256" key="2">
    <source>
        <dbReference type="ARBA" id="ARBA00022679"/>
    </source>
</evidence>
<keyword evidence="2 7" id="KW-0808">Transferase</keyword>
<dbReference type="Gene3D" id="3.40.50.150">
    <property type="entry name" value="Vaccinia Virus protein VP39"/>
    <property type="match status" value="1"/>
</dbReference>